<keyword evidence="4" id="KW-1185">Reference proteome</keyword>
<evidence type="ECO:0000313" key="4">
    <source>
        <dbReference type="Proteomes" id="UP001620273"/>
    </source>
</evidence>
<gene>
    <name evidence="3" type="ORF">OCH74_01715</name>
</gene>
<proteinExistence type="predicted"/>
<feature type="domain" description="Pyrroline-5-carboxylate reductase dimerisation" evidence="2">
    <location>
        <begin position="103"/>
        <end position="194"/>
    </location>
</feature>
<dbReference type="Proteomes" id="UP001620273">
    <property type="component" value="Unassembled WGS sequence"/>
</dbReference>
<dbReference type="InterPro" id="IPR008927">
    <property type="entry name" value="6-PGluconate_DH-like_C_sf"/>
</dbReference>
<reference evidence="3 4" key="1">
    <citation type="submission" date="2022-09" db="EMBL/GenBank/DDBJ databases">
        <title>Genome sequencing of four strains from tibetan pig.</title>
        <authorList>
            <person name="Feng J."/>
        </authorList>
    </citation>
    <scope>NUCLEOTIDE SEQUENCE [LARGE SCALE GENOMIC DNA]</scope>
    <source>
        <strain evidence="3 4">11-1-1</strain>
    </source>
</reference>
<dbReference type="PANTHER" id="PTHR11645:SF0">
    <property type="entry name" value="PYRROLINE-5-CARBOXYLATE REDUCTASE 3"/>
    <property type="match status" value="1"/>
</dbReference>
<dbReference type="InterPro" id="IPR029036">
    <property type="entry name" value="P5CR_dimer"/>
</dbReference>
<name>A0ABW8KR65_9BIFI</name>
<comment type="caution">
    <text evidence="3">The sequence shown here is derived from an EMBL/GenBank/DDBJ whole genome shotgun (WGS) entry which is preliminary data.</text>
</comment>
<dbReference type="Pfam" id="PF14748">
    <property type="entry name" value="P5CR_dimer"/>
    <property type="match status" value="1"/>
</dbReference>
<protein>
    <submittedName>
        <fullName evidence="3">Pyrroline-5-carboxylate reductase</fullName>
    </submittedName>
</protein>
<keyword evidence="1" id="KW-0560">Oxidoreductase</keyword>
<evidence type="ECO:0000313" key="3">
    <source>
        <dbReference type="EMBL" id="MFK3575592.1"/>
    </source>
</evidence>
<evidence type="ECO:0000256" key="1">
    <source>
        <dbReference type="ARBA" id="ARBA00023002"/>
    </source>
</evidence>
<dbReference type="RefSeq" id="WP_404440095.1">
    <property type="nucleotide sequence ID" value="NZ_JAOQBW010000001.1"/>
</dbReference>
<evidence type="ECO:0000259" key="2">
    <source>
        <dbReference type="Pfam" id="PF14748"/>
    </source>
</evidence>
<dbReference type="Gene3D" id="1.10.3730.10">
    <property type="entry name" value="ProC C-terminal domain-like"/>
    <property type="match status" value="1"/>
</dbReference>
<dbReference type="EMBL" id="JAOQBW010000001">
    <property type="protein sequence ID" value="MFK3575592.1"/>
    <property type="molecule type" value="Genomic_DNA"/>
</dbReference>
<dbReference type="Gene3D" id="3.40.50.720">
    <property type="entry name" value="NAD(P)-binding Rossmann-like Domain"/>
    <property type="match status" value="1"/>
</dbReference>
<sequence>MFAVAAGVDDANRGTGCCQALAASETTVISIVWGWDYESYEKALAPGTHHLSIVPNTPIAAGKGVVVAENTHSLTDEEIVNFHSLFDPIALVEFLDTSMLYQAGTVTSCAPAYAAMFIEALSDAAVKHGIPRAAADRLVSAMVEGTGALQVETGKIPAAMKDAVCSPGGATIRGVEALELRGFRGDVMSTVDAVMGD</sequence>
<dbReference type="SUPFAM" id="SSF48179">
    <property type="entry name" value="6-phosphogluconate dehydrogenase C-terminal domain-like"/>
    <property type="match status" value="1"/>
</dbReference>
<accession>A0ABW8KR65</accession>
<organism evidence="3 4">
    <name type="scientific">Bifidobacterium thermacidophilum</name>
    <dbReference type="NCBI Taxonomy" id="246618"/>
    <lineage>
        <taxon>Bacteria</taxon>
        <taxon>Bacillati</taxon>
        <taxon>Actinomycetota</taxon>
        <taxon>Actinomycetes</taxon>
        <taxon>Bifidobacteriales</taxon>
        <taxon>Bifidobacteriaceae</taxon>
        <taxon>Bifidobacterium</taxon>
    </lineage>
</organism>
<dbReference type="PANTHER" id="PTHR11645">
    <property type="entry name" value="PYRROLINE-5-CARBOXYLATE REDUCTASE"/>
    <property type="match status" value="1"/>
</dbReference>